<organism evidence="1">
    <name type="scientific">marine sediment metagenome</name>
    <dbReference type="NCBI Taxonomy" id="412755"/>
    <lineage>
        <taxon>unclassified sequences</taxon>
        <taxon>metagenomes</taxon>
        <taxon>ecological metagenomes</taxon>
    </lineage>
</organism>
<name>X1KXT1_9ZZZZ</name>
<dbReference type="EMBL" id="BARV01013127">
    <property type="protein sequence ID" value="GAI11897.1"/>
    <property type="molecule type" value="Genomic_DNA"/>
</dbReference>
<gene>
    <name evidence="1" type="ORF">S06H3_23916</name>
</gene>
<reference evidence="1" key="1">
    <citation type="journal article" date="2014" name="Front. Microbiol.">
        <title>High frequency of phylogenetically diverse reductive dehalogenase-homologous genes in deep subseafloor sedimentary metagenomes.</title>
        <authorList>
            <person name="Kawai M."/>
            <person name="Futagami T."/>
            <person name="Toyoda A."/>
            <person name="Takaki Y."/>
            <person name="Nishi S."/>
            <person name="Hori S."/>
            <person name="Arai W."/>
            <person name="Tsubouchi T."/>
            <person name="Morono Y."/>
            <person name="Uchiyama I."/>
            <person name="Ito T."/>
            <person name="Fujiyama A."/>
            <person name="Inagaki F."/>
            <person name="Takami H."/>
        </authorList>
    </citation>
    <scope>NUCLEOTIDE SEQUENCE</scope>
    <source>
        <strain evidence="1">Expedition CK06-06</strain>
    </source>
</reference>
<accession>X1KXT1</accession>
<comment type="caution">
    <text evidence="1">The sequence shown here is derived from an EMBL/GenBank/DDBJ whole genome shotgun (WGS) entry which is preliminary data.</text>
</comment>
<dbReference type="AlphaFoldDB" id="X1KXT1"/>
<evidence type="ECO:0000313" key="1">
    <source>
        <dbReference type="EMBL" id="GAI11897.1"/>
    </source>
</evidence>
<feature type="non-terminal residue" evidence="1">
    <location>
        <position position="1"/>
    </location>
</feature>
<protein>
    <recommendedName>
        <fullName evidence="2">Outer membrane protein beta-barrel domain-containing protein</fullName>
    </recommendedName>
</protein>
<proteinExistence type="predicted"/>
<sequence length="104" mass="11861">GFWGSINDFVEIGAGITFYQGLYYKGSGSGPDNSGYSIEKIEKSKFNTLYLTFRMGYRFQKPNGGLFIRIGIIPFIKLHDFNEYEAMKLRGSYGFGFGYNFKTN</sequence>
<evidence type="ECO:0008006" key="2">
    <source>
        <dbReference type="Google" id="ProtNLM"/>
    </source>
</evidence>